<feature type="domain" description="Alpha-D-phosphohexomutase alpha/beta/alpha" evidence="6">
    <location>
        <begin position="68"/>
        <end position="206"/>
    </location>
</feature>
<dbReference type="InterPro" id="IPR036900">
    <property type="entry name" value="A-D-PHexomutase_C_sf"/>
</dbReference>
<proteinExistence type="inferred from homology"/>
<dbReference type="PRINTS" id="PR00509">
    <property type="entry name" value="PGMPMM"/>
</dbReference>
<dbReference type="GO" id="GO:0008973">
    <property type="term" value="F:phosphopentomutase activity"/>
    <property type="evidence" value="ECO:0007669"/>
    <property type="project" value="TreeGrafter"/>
</dbReference>
<organism evidence="9">
    <name type="scientific">Sediminibacterium sp. KACHI17</name>
    <dbReference type="NCBI Taxonomy" id="1751071"/>
    <lineage>
        <taxon>Bacteria</taxon>
        <taxon>Pseudomonadati</taxon>
        <taxon>Bacteroidota</taxon>
        <taxon>Chitinophagia</taxon>
        <taxon>Chitinophagales</taxon>
        <taxon>Chitinophagaceae</taxon>
        <taxon>Sediminibacterium</taxon>
    </lineage>
</organism>
<evidence type="ECO:0000256" key="1">
    <source>
        <dbReference type="ARBA" id="ARBA00010231"/>
    </source>
</evidence>
<dbReference type="PANTHER" id="PTHR45745">
    <property type="entry name" value="PHOSPHOMANNOMUTASE 45A"/>
    <property type="match status" value="1"/>
</dbReference>
<evidence type="ECO:0000256" key="3">
    <source>
        <dbReference type="ARBA" id="ARBA00022723"/>
    </source>
</evidence>
<protein>
    <submittedName>
        <fullName evidence="9">Phospho-sugar mutase</fullName>
    </submittedName>
</protein>
<dbReference type="CDD" id="cd05799">
    <property type="entry name" value="PGM2"/>
    <property type="match status" value="1"/>
</dbReference>
<keyword evidence="2" id="KW-0597">Phosphoprotein</keyword>
<dbReference type="EMBL" id="AP029612">
    <property type="protein sequence ID" value="BFG69376.1"/>
    <property type="molecule type" value="Genomic_DNA"/>
</dbReference>
<comment type="similarity">
    <text evidence="1">Belongs to the phosphohexose mutase family.</text>
</comment>
<dbReference type="Gene3D" id="3.30.310.50">
    <property type="entry name" value="Alpha-D-phosphohexomutase, C-terminal domain"/>
    <property type="match status" value="1"/>
</dbReference>
<dbReference type="GO" id="GO:0005975">
    <property type="term" value="P:carbohydrate metabolic process"/>
    <property type="evidence" value="ECO:0007669"/>
    <property type="project" value="InterPro"/>
</dbReference>
<dbReference type="InterPro" id="IPR016055">
    <property type="entry name" value="A-D-PHexomutase_a/b/a-I/II/III"/>
</dbReference>
<evidence type="ECO:0000259" key="8">
    <source>
        <dbReference type="Pfam" id="PF02880"/>
    </source>
</evidence>
<keyword evidence="4" id="KW-0460">Magnesium</keyword>
<dbReference type="Pfam" id="PF02878">
    <property type="entry name" value="PGM_PMM_I"/>
    <property type="match status" value="1"/>
</dbReference>
<dbReference type="Pfam" id="PF02880">
    <property type="entry name" value="PGM_PMM_III"/>
    <property type="match status" value="1"/>
</dbReference>
<dbReference type="GO" id="GO:0046872">
    <property type="term" value="F:metal ion binding"/>
    <property type="evidence" value="ECO:0007669"/>
    <property type="project" value="UniProtKB-KW"/>
</dbReference>
<dbReference type="InterPro" id="IPR005841">
    <property type="entry name" value="Alpha-D-phosphohexomutase_SF"/>
</dbReference>
<dbReference type="InterPro" id="IPR005844">
    <property type="entry name" value="A-D-PHexomutase_a/b/a-I"/>
</dbReference>
<evidence type="ECO:0000256" key="5">
    <source>
        <dbReference type="ARBA" id="ARBA00023235"/>
    </source>
</evidence>
<accession>A0AAT9GFI3</accession>
<sequence>MFTHENWENIDKLAQQSKQSFQNPPYMDARIQEKVNTWLSGNYDETTKEAIRQMPADEQADAFYRNLEFGTGGLRGIMGVGTNRVNKYTIGMATQGFANYLKKTYPNQEIKVSIGHDSRNNSRFFAETTANVFAANGIKVFLFEALRPTPELSFSIRHLGCHAGVVCTASHNPKEYNGYKAYWNDGGQLVPPHDKNVIKEVEAITSVDEVLWEGGENNITLMGADMDQAYLKMVKGLSVYPDVIAAQHDLKIVYTPIHGTGITLVPDVLKAFGFTNVTVVEEQAKPDGNFPTVIYPNPEESETMSIGLQKAKEMDADILLGTDPDADRVGIGVKNHKGEWVLMNGNQTAVLAFAYMIEARKTKGIAQPNDMVISTIVTSEMINEVARQNQVACYNVLTGFKWIAELIKEKEGKENYVIGGEESFGLMIGDKIRDKDAVSAVALMCEMAAYEKAKGRTLFDKMIELYIQYGFYYENLISITKKGMNGQKEIAEMMENYRNQPPSSIDGSPVITLLDYDLQKGKNLVTGEEWTINLPKSNVLQFITEDGSKISARPSGTEPKIKFYFSVNTALKNKADFDATYASLQQKIDRIIADMKLK</sequence>
<keyword evidence="3" id="KW-0479">Metal-binding</keyword>
<feature type="domain" description="Alpha-D-phosphohexomutase alpha/beta/alpha" evidence="7">
    <location>
        <begin position="229"/>
        <end position="332"/>
    </location>
</feature>
<dbReference type="Gene3D" id="3.40.120.10">
    <property type="entry name" value="Alpha-D-Glucose-1,6-Bisphosphate, subunit A, domain 3"/>
    <property type="match status" value="3"/>
</dbReference>
<reference evidence="9" key="1">
    <citation type="submission" date="2024-02" db="EMBL/GenBank/DDBJ databases">
        <title>Sediminibacterium planktonica sp. nov. and Sediminibacterium longus sp. nov., isolated from surface lake and river water.</title>
        <authorList>
            <person name="Watanabe K."/>
            <person name="Takemine S."/>
            <person name="Ishii Y."/>
            <person name="Ogata Y."/>
            <person name="Shindo C."/>
            <person name="Suda W."/>
        </authorList>
    </citation>
    <scope>NUCLEOTIDE SEQUENCE</scope>
    <source>
        <strain evidence="9">KACHI17</strain>
    </source>
</reference>
<keyword evidence="5" id="KW-0413">Isomerase</keyword>
<evidence type="ECO:0000259" key="7">
    <source>
        <dbReference type="Pfam" id="PF02879"/>
    </source>
</evidence>
<dbReference type="GO" id="GO:0006166">
    <property type="term" value="P:purine ribonucleoside salvage"/>
    <property type="evidence" value="ECO:0007669"/>
    <property type="project" value="TreeGrafter"/>
</dbReference>
<dbReference type="AlphaFoldDB" id="A0AAT9GFI3"/>
<dbReference type="InterPro" id="IPR005846">
    <property type="entry name" value="A-D-PHexomutase_a/b/a-III"/>
</dbReference>
<evidence type="ECO:0000256" key="4">
    <source>
        <dbReference type="ARBA" id="ARBA00022842"/>
    </source>
</evidence>
<dbReference type="Pfam" id="PF02879">
    <property type="entry name" value="PGM_PMM_II"/>
    <property type="match status" value="1"/>
</dbReference>
<gene>
    <name evidence="9" type="ORF">KACHI17_02570</name>
</gene>
<name>A0AAT9GFI3_9BACT</name>
<dbReference type="SUPFAM" id="SSF53738">
    <property type="entry name" value="Phosphoglucomutase, first 3 domains"/>
    <property type="match status" value="3"/>
</dbReference>
<dbReference type="SUPFAM" id="SSF55957">
    <property type="entry name" value="Phosphoglucomutase, C-terminal domain"/>
    <property type="match status" value="1"/>
</dbReference>
<evidence type="ECO:0000313" key="9">
    <source>
        <dbReference type="EMBL" id="BFG69376.1"/>
    </source>
</evidence>
<dbReference type="InterPro" id="IPR005845">
    <property type="entry name" value="A-D-PHexomutase_a/b/a-II"/>
</dbReference>
<dbReference type="PANTHER" id="PTHR45745:SF1">
    <property type="entry name" value="PHOSPHOGLUCOMUTASE 2B-RELATED"/>
    <property type="match status" value="1"/>
</dbReference>
<evidence type="ECO:0000259" key="6">
    <source>
        <dbReference type="Pfam" id="PF02878"/>
    </source>
</evidence>
<feature type="domain" description="Alpha-D-phosphohexomutase alpha/beta/alpha" evidence="8">
    <location>
        <begin position="344"/>
        <end position="463"/>
    </location>
</feature>
<evidence type="ECO:0000256" key="2">
    <source>
        <dbReference type="ARBA" id="ARBA00022553"/>
    </source>
</evidence>